<keyword evidence="3" id="KW-0206">Cytoskeleton</keyword>
<proteinExistence type="inferred from homology"/>
<sequence length="347" mass="39614">MVTRTLTGHNITIFPYFLIYKGYSATWLASFLNLSYELIDIMDSDQKITEKTFENLMQSFRPKNRSTAEWEASYNQLRRLVLSEGLPSSQDGSSSIRAYVWCIFLGVEPMTANSYLALVHKGASSVYNKIRNDTFRTLATDPLFRRKVSEASLIRLLNSFVWYMESRNLSMSYIQGMNVLAAPFLYTCKSETEAFSLFTAFISIQCPLYVVSTLQGLFDKCLEIVDIKLYSYLRSKNLQSKVYAFPSILTFSACTPPLSEVLILWDFLLAYGVYLNILCVVAQLLIIRDDILHHPSPIKLLRKFPHLPAKIVIGIAVSLIKKIPAELYELLIRHSWDNSAGTEIDKL</sequence>
<gene>
    <name evidence="8" type="ORF">MERGE_002018</name>
</gene>
<dbReference type="SMART" id="SM00164">
    <property type="entry name" value="TBC"/>
    <property type="match status" value="1"/>
</dbReference>
<name>A0A899FWG0_9ASCO</name>
<dbReference type="GO" id="GO:0031030">
    <property type="term" value="P:negative regulation of septation initiation signaling"/>
    <property type="evidence" value="ECO:0007669"/>
    <property type="project" value="TreeGrafter"/>
</dbReference>
<dbReference type="Gene3D" id="1.10.8.270">
    <property type="entry name" value="putative rabgap domain of human tbc1 domain family member 14 like domains"/>
    <property type="match status" value="1"/>
</dbReference>
<organism evidence="8 9">
    <name type="scientific">Pneumocystis wakefieldiae</name>
    <dbReference type="NCBI Taxonomy" id="38082"/>
    <lineage>
        <taxon>Eukaryota</taxon>
        <taxon>Fungi</taxon>
        <taxon>Dikarya</taxon>
        <taxon>Ascomycota</taxon>
        <taxon>Taphrinomycotina</taxon>
        <taxon>Pneumocystomycetes</taxon>
        <taxon>Pneumocystaceae</taxon>
        <taxon>Pneumocystis</taxon>
    </lineage>
</organism>
<dbReference type="Proteomes" id="UP000663699">
    <property type="component" value="Chromosome 3"/>
</dbReference>
<dbReference type="OrthoDB" id="10263206at2759"/>
<keyword evidence="6" id="KW-0812">Transmembrane</keyword>
<dbReference type="PROSITE" id="PS50086">
    <property type="entry name" value="TBC_RABGAP"/>
    <property type="match status" value="1"/>
</dbReference>
<evidence type="ECO:0000313" key="9">
    <source>
        <dbReference type="Proteomes" id="UP000663699"/>
    </source>
</evidence>
<evidence type="ECO:0000256" key="4">
    <source>
        <dbReference type="ARBA" id="ARBA00023306"/>
    </source>
</evidence>
<feature type="transmembrane region" description="Helical" evidence="6">
    <location>
        <begin position="262"/>
        <end position="287"/>
    </location>
</feature>
<evidence type="ECO:0000256" key="3">
    <source>
        <dbReference type="ARBA" id="ARBA00023212"/>
    </source>
</evidence>
<evidence type="ECO:0000256" key="2">
    <source>
        <dbReference type="ARBA" id="ARBA00022490"/>
    </source>
</evidence>
<dbReference type="AlphaFoldDB" id="A0A899FWG0"/>
<reference evidence="8" key="1">
    <citation type="submission" date="2020-06" db="EMBL/GenBank/DDBJ databases">
        <title>Genomes of multiple members of Pneumocystis genus reveal paths to human pathogen Pneumocystis jirovecii.</title>
        <authorList>
            <person name="Cisse O.H."/>
            <person name="Ma L."/>
            <person name="Dekker J."/>
            <person name="Khil P."/>
            <person name="Jo J."/>
            <person name="Brenchley J."/>
            <person name="Blair R."/>
            <person name="Pahar B."/>
            <person name="Chabe M."/>
            <person name="Van Rompay K.A."/>
            <person name="Keesler R."/>
            <person name="Sukura A."/>
            <person name="Hirsch V."/>
            <person name="Kutty G."/>
            <person name="Liu Y."/>
            <person name="Peng L."/>
            <person name="Chen J."/>
            <person name="Song J."/>
            <person name="Weissenbacher-Lang C."/>
            <person name="Xu J."/>
            <person name="Upham N.S."/>
            <person name="Stajich J.E."/>
            <person name="Cuomo C.A."/>
            <person name="Cushion M.T."/>
            <person name="Kovacs J.A."/>
        </authorList>
    </citation>
    <scope>NUCLEOTIDE SEQUENCE</scope>
    <source>
        <strain evidence="8">2A</strain>
    </source>
</reference>
<dbReference type="InterPro" id="IPR035969">
    <property type="entry name" value="Rab-GAP_TBC_sf"/>
</dbReference>
<dbReference type="SUPFAM" id="SSF47923">
    <property type="entry name" value="Ypt/Rab-GAP domain of gyp1p"/>
    <property type="match status" value="2"/>
</dbReference>
<feature type="domain" description="Rab-GAP TBC" evidence="7">
    <location>
        <begin position="91"/>
        <end position="272"/>
    </location>
</feature>
<comment type="similarity">
    <text evidence="5">Belongs to the BUB2 family.</text>
</comment>
<keyword evidence="6" id="KW-1133">Transmembrane helix</keyword>
<keyword evidence="2" id="KW-0963">Cytoplasm</keyword>
<dbReference type="PANTHER" id="PTHR22957:SF263">
    <property type="entry name" value="MITOTIC CHECK POINT PROTEIN BUB2"/>
    <property type="match status" value="1"/>
</dbReference>
<evidence type="ECO:0000256" key="6">
    <source>
        <dbReference type="SAM" id="Phobius"/>
    </source>
</evidence>
<dbReference type="EMBL" id="CP054534">
    <property type="protein sequence ID" value="QSL64716.1"/>
    <property type="molecule type" value="Genomic_DNA"/>
</dbReference>
<accession>A0A899FWG0</accession>
<evidence type="ECO:0000313" key="8">
    <source>
        <dbReference type="EMBL" id="QSL64716.1"/>
    </source>
</evidence>
<keyword evidence="9" id="KW-1185">Reference proteome</keyword>
<dbReference type="Gene3D" id="1.10.472.80">
    <property type="entry name" value="Ypt/Rab-GAP domain of gyp1p, domain 3"/>
    <property type="match status" value="1"/>
</dbReference>
<comment type="subcellular location">
    <subcellularLocation>
        <location evidence="1">Cytoplasm</location>
        <location evidence="1">Cytoskeleton</location>
    </subcellularLocation>
</comment>
<evidence type="ECO:0000256" key="5">
    <source>
        <dbReference type="ARBA" id="ARBA00061049"/>
    </source>
</evidence>
<keyword evidence="6" id="KW-0472">Membrane</keyword>
<dbReference type="Pfam" id="PF00566">
    <property type="entry name" value="RabGAP-TBC"/>
    <property type="match status" value="1"/>
</dbReference>
<evidence type="ECO:0000259" key="7">
    <source>
        <dbReference type="PROSITE" id="PS50086"/>
    </source>
</evidence>
<protein>
    <recommendedName>
        <fullName evidence="7">Rab-GAP TBC domain-containing protein</fullName>
    </recommendedName>
</protein>
<dbReference type="GO" id="GO:0005096">
    <property type="term" value="F:GTPase activator activity"/>
    <property type="evidence" value="ECO:0007669"/>
    <property type="project" value="TreeGrafter"/>
</dbReference>
<dbReference type="GO" id="GO:0044732">
    <property type="term" value="C:mitotic spindle pole body"/>
    <property type="evidence" value="ECO:0007669"/>
    <property type="project" value="TreeGrafter"/>
</dbReference>
<dbReference type="InterPro" id="IPR000195">
    <property type="entry name" value="Rab-GAP-TBC_dom"/>
</dbReference>
<evidence type="ECO:0000256" key="1">
    <source>
        <dbReference type="ARBA" id="ARBA00004245"/>
    </source>
</evidence>
<dbReference type="FunFam" id="1.10.8.270:FF:000035">
    <property type="entry name" value="Cell cycle arrest protein BUB2"/>
    <property type="match status" value="1"/>
</dbReference>
<dbReference type="PANTHER" id="PTHR22957">
    <property type="entry name" value="TBC1 DOMAIN FAMILY MEMBER GTPASE-ACTIVATING PROTEIN"/>
    <property type="match status" value="1"/>
</dbReference>
<keyword evidence="4" id="KW-0131">Cell cycle</keyword>